<name>A0A9P1NBA0_9PELO</name>
<dbReference type="AlphaFoldDB" id="A0A9P1NBA0"/>
<evidence type="ECO:0000256" key="1">
    <source>
        <dbReference type="SAM" id="Phobius"/>
    </source>
</evidence>
<evidence type="ECO:0000313" key="2">
    <source>
        <dbReference type="EMBL" id="CAI5456580.1"/>
    </source>
</evidence>
<keyword evidence="3" id="KW-1185">Reference proteome</keyword>
<gene>
    <name evidence="2" type="ORF">CAMP_LOCUS19217</name>
</gene>
<organism evidence="2 3">
    <name type="scientific">Caenorhabditis angaria</name>
    <dbReference type="NCBI Taxonomy" id="860376"/>
    <lineage>
        <taxon>Eukaryota</taxon>
        <taxon>Metazoa</taxon>
        <taxon>Ecdysozoa</taxon>
        <taxon>Nematoda</taxon>
        <taxon>Chromadorea</taxon>
        <taxon>Rhabditida</taxon>
        <taxon>Rhabditina</taxon>
        <taxon>Rhabditomorpha</taxon>
        <taxon>Rhabditoidea</taxon>
        <taxon>Rhabditidae</taxon>
        <taxon>Peloderinae</taxon>
        <taxon>Caenorhabditis</taxon>
    </lineage>
</organism>
<feature type="transmembrane region" description="Helical" evidence="1">
    <location>
        <begin position="65"/>
        <end position="87"/>
    </location>
</feature>
<evidence type="ECO:0000313" key="3">
    <source>
        <dbReference type="Proteomes" id="UP001152747"/>
    </source>
</evidence>
<keyword evidence="1" id="KW-0812">Transmembrane</keyword>
<reference evidence="2" key="1">
    <citation type="submission" date="2022-11" db="EMBL/GenBank/DDBJ databases">
        <authorList>
            <person name="Kikuchi T."/>
        </authorList>
    </citation>
    <scope>NUCLEOTIDE SEQUENCE</scope>
    <source>
        <strain evidence="2">PS1010</strain>
    </source>
</reference>
<dbReference type="Proteomes" id="UP001152747">
    <property type="component" value="Unassembled WGS sequence"/>
</dbReference>
<proteinExistence type="predicted"/>
<protein>
    <submittedName>
        <fullName evidence="2">Uncharacterized protein</fullName>
    </submittedName>
</protein>
<keyword evidence="1" id="KW-1133">Transmembrane helix</keyword>
<accession>A0A9P1NBA0</accession>
<comment type="caution">
    <text evidence="2">The sequence shown here is derived from an EMBL/GenBank/DDBJ whole genome shotgun (WGS) entry which is preliminary data.</text>
</comment>
<keyword evidence="1" id="KW-0472">Membrane</keyword>
<sequence length="147" mass="17217">MTIKVGNFSEKVAENVAENVEPKQPGGFEISYKGIFESFMIYYTTILISDLFLKEFNGEKLFFTAFQFFCTIAVHLDYWQVLVLYIFKFVYYLKQYNLGDVVREHKTSGTTNFIAELILQMFIYSGKKERNEEETDEETNSQIIDSV</sequence>
<dbReference type="EMBL" id="CANHGI010000006">
    <property type="protein sequence ID" value="CAI5456580.1"/>
    <property type="molecule type" value="Genomic_DNA"/>
</dbReference>